<keyword evidence="4" id="KW-1185">Reference proteome</keyword>
<gene>
    <name evidence="3" type="ORF">RN001_003016</name>
</gene>
<dbReference type="PANTHER" id="PTHR22306">
    <property type="entry name" value="CHROMOSOME 7 OPEN READING FRAME 50"/>
    <property type="match status" value="1"/>
</dbReference>
<evidence type="ECO:0000313" key="3">
    <source>
        <dbReference type="EMBL" id="KAK4886745.1"/>
    </source>
</evidence>
<dbReference type="EMBL" id="JARPUR010000001">
    <property type="protein sequence ID" value="KAK4886745.1"/>
    <property type="molecule type" value="Genomic_DNA"/>
</dbReference>
<feature type="region of interest" description="Disordered" evidence="1">
    <location>
        <begin position="31"/>
        <end position="95"/>
    </location>
</feature>
<feature type="domain" description="WKF" evidence="2">
    <location>
        <begin position="116"/>
        <end position="177"/>
    </location>
</feature>
<feature type="compositionally biased region" description="Basic and acidic residues" evidence="1">
    <location>
        <begin position="31"/>
        <end position="65"/>
    </location>
</feature>
<evidence type="ECO:0000256" key="1">
    <source>
        <dbReference type="SAM" id="MobiDB-lite"/>
    </source>
</evidence>
<dbReference type="Pfam" id="PF10180">
    <property type="entry name" value="WKF"/>
    <property type="match status" value="1"/>
</dbReference>
<evidence type="ECO:0000313" key="4">
    <source>
        <dbReference type="Proteomes" id="UP001353858"/>
    </source>
</evidence>
<comment type="caution">
    <text evidence="3">The sequence shown here is derived from an EMBL/GenBank/DDBJ whole genome shotgun (WGS) entry which is preliminary data.</text>
</comment>
<name>A0AAN7QBD8_9COLE</name>
<accession>A0AAN7QBD8</accession>
<dbReference type="Proteomes" id="UP001353858">
    <property type="component" value="Unassembled WGS sequence"/>
</dbReference>
<evidence type="ECO:0000259" key="2">
    <source>
        <dbReference type="Pfam" id="PF10180"/>
    </source>
</evidence>
<dbReference type="PANTHER" id="PTHR22306:SF2">
    <property type="entry name" value="CHROMOSOME 7 OPEN READING FRAME 50"/>
    <property type="match status" value="1"/>
</dbReference>
<reference evidence="4" key="1">
    <citation type="submission" date="2023-01" db="EMBL/GenBank/DDBJ databases">
        <title>Key to firefly adult light organ development and bioluminescence: homeobox transcription factors regulate luciferase expression and transportation to peroxisome.</title>
        <authorList>
            <person name="Fu X."/>
        </authorList>
    </citation>
    <scope>NUCLEOTIDE SEQUENCE [LARGE SCALE GENOMIC DNA]</scope>
</reference>
<organism evidence="3 4">
    <name type="scientific">Aquatica leii</name>
    <dbReference type="NCBI Taxonomy" id="1421715"/>
    <lineage>
        <taxon>Eukaryota</taxon>
        <taxon>Metazoa</taxon>
        <taxon>Ecdysozoa</taxon>
        <taxon>Arthropoda</taxon>
        <taxon>Hexapoda</taxon>
        <taxon>Insecta</taxon>
        <taxon>Pterygota</taxon>
        <taxon>Neoptera</taxon>
        <taxon>Endopterygota</taxon>
        <taxon>Coleoptera</taxon>
        <taxon>Polyphaga</taxon>
        <taxon>Elateriformia</taxon>
        <taxon>Elateroidea</taxon>
        <taxon>Lampyridae</taxon>
        <taxon>Luciolinae</taxon>
        <taxon>Aquatica</taxon>
    </lineage>
</organism>
<dbReference type="AlphaFoldDB" id="A0AAN7QBD8"/>
<proteinExistence type="predicted"/>
<sequence length="211" mass="24716">MRRKNKSKKISFDPETNNEQLKVKVQVSVNRLKENSGIEEESIKKEPSYDKRTQKHSHSAEKVIEVDEIEASRIVTNDSGPKKDGSKRSKKRKKHMELLEEKKIKVDVTHQERSLNYLSKWKHSPKDWKFEKNRQAWLKQNMFNVDKVPDQFWDILVEYFSNAKGNIRKMMVADALKVIEAHENIDNVIEGDTSSDVVINRARAIIQSLEE</sequence>
<protein>
    <recommendedName>
        <fullName evidence="2">WKF domain-containing protein</fullName>
    </recommendedName>
</protein>
<dbReference type="InterPro" id="IPR019327">
    <property type="entry name" value="WKF"/>
</dbReference>